<protein>
    <recommendedName>
        <fullName evidence="2">Transposase</fullName>
    </recommendedName>
</protein>
<dbReference type="GO" id="GO:0004803">
    <property type="term" value="F:transposase activity"/>
    <property type="evidence" value="ECO:0007669"/>
    <property type="project" value="InterPro"/>
</dbReference>
<proteinExistence type="predicted"/>
<dbReference type="EMBL" id="CCXY01000174">
    <property type="protein sequence ID" value="CEG12628.1"/>
    <property type="molecule type" value="Genomic_DNA"/>
</dbReference>
<sequence length="105" mass="12531">MLNRYGCKALIVLNRYGKKIPQRYQENSVFYTDDWDAYKGVIPEKQHIVVDKKSGKTNIIERFNCTMRQRVSRLVRFTLSFSKKIENHIGAIKYFIYHYNLALHV</sequence>
<dbReference type="AlphaFoldDB" id="A0A098E9E1"/>
<dbReference type="InterPro" id="IPR005063">
    <property type="entry name" value="Transposase_27"/>
</dbReference>
<gene>
    <name evidence="1" type="ORF">MSIBF_A2550003</name>
</gene>
<dbReference type="GO" id="GO:0006313">
    <property type="term" value="P:DNA transposition"/>
    <property type="evidence" value="ECO:0007669"/>
    <property type="project" value="InterPro"/>
</dbReference>
<name>A0A098E9E1_9ZZZZ</name>
<accession>A0A098E9E1</accession>
<evidence type="ECO:0008006" key="2">
    <source>
        <dbReference type="Google" id="ProtNLM"/>
    </source>
</evidence>
<reference evidence="1" key="1">
    <citation type="submission" date="2014-09" db="EMBL/GenBank/DDBJ databases">
        <authorList>
            <person name="Probst J Alexander"/>
        </authorList>
    </citation>
    <scope>NUCLEOTIDE SEQUENCE</scope>
</reference>
<evidence type="ECO:0000313" key="1">
    <source>
        <dbReference type="EMBL" id="CEG12628.1"/>
    </source>
</evidence>
<dbReference type="GO" id="GO:0003677">
    <property type="term" value="F:DNA binding"/>
    <property type="evidence" value="ECO:0007669"/>
    <property type="project" value="InterPro"/>
</dbReference>
<dbReference type="Pfam" id="PF03400">
    <property type="entry name" value="DDE_Tnp_IS1"/>
    <property type="match status" value="1"/>
</dbReference>
<organism evidence="1">
    <name type="scientific">groundwater metagenome</name>
    <dbReference type="NCBI Taxonomy" id="717931"/>
    <lineage>
        <taxon>unclassified sequences</taxon>
        <taxon>metagenomes</taxon>
        <taxon>ecological metagenomes</taxon>
    </lineage>
</organism>